<evidence type="ECO:0000256" key="1">
    <source>
        <dbReference type="SAM" id="MobiDB-lite"/>
    </source>
</evidence>
<evidence type="ECO:0000313" key="5">
    <source>
        <dbReference type="Proteomes" id="UP000288805"/>
    </source>
</evidence>
<sequence length="737" mass="84286">MRKVSTGSRSNGGSREEVRGDTAARATPRVEELESVRPEALLLPTDEIDGQDSERVEMGLVSGSKSVWGPGFSGSGGWALPIRPVCGKRRERIYSRGALEKTKFERELKRLKCSINYEGGRNENSVDVRGVGEKHRGCWSYCLWDEIGAVRGLWEEPWCVGGDFNVILSQRERNRQGRITAAMRRFAQVIDELGLVDLPLQGGGYTWSGGPNNQYWARGWCCKKRSSPFRFENMWLKVEGFQELIHSWWQGIEVRGSASYRLATKMKKVKQKLKVWNREVFGRLEDNKATALQPVDHWDLVESERRLSEDETISKKEAKESYAKWDSLEETHWRQHSRELWLREGDRNTGYFHRMVAAHRRINHMDKIKINGVWLTEEKDVREGALVKEEVLDLFKEFYEQSAFIKSINNTFLVLLPKKGGGGVEDLGDFRPISLLGGLYKLLAKVLANRLKKVIGKVVSIDQNAFVMGRQIFDVSLIANEIIDAWQKREEKGLICKLDIEKAYDSLNWQLLMKVMRKMGFGSKWLGWMWSCISTAKFSVLVDGVPTGFFPRGLLKGDFCQGVGSEEEEDSRWRDGRDEEMVAELGCKVGSMPSVYLGLPLGAPNKNTSMWDGVEEKMRRNLRVGNANIFQRRETHSHKEHGGYAVPKVSSPLWMAAHRNGTVEEMWDQNVAKEATWGKVLTLDRLQKRGWQLPNRCFLCGCKEETVNHILIHCIVAKVLWGMICALFGVQWSFQKL</sequence>
<protein>
    <submittedName>
        <fullName evidence="4">Transposon TX1 uncharacterized 149 kDa protein</fullName>
    </submittedName>
</protein>
<dbReference type="PANTHER" id="PTHR46890:SF50">
    <property type="entry name" value="RNA-DIRECTED DNA POLYMERASE, EUKARYOTA, REVERSE TRANSCRIPTASE ZINC-BINDING DOMAIN PROTEIN-RELATED"/>
    <property type="match status" value="1"/>
</dbReference>
<dbReference type="AlphaFoldDB" id="A0A438G8H9"/>
<dbReference type="InterPro" id="IPR026960">
    <property type="entry name" value="RVT-Znf"/>
</dbReference>
<dbReference type="CDD" id="cd01650">
    <property type="entry name" value="RT_nLTR_like"/>
    <property type="match status" value="1"/>
</dbReference>
<accession>A0A438G8H9</accession>
<dbReference type="PANTHER" id="PTHR46890">
    <property type="entry name" value="NON-LTR RETROLELEMENT REVERSE TRANSCRIPTASE-LIKE PROTEIN-RELATED"/>
    <property type="match status" value="1"/>
</dbReference>
<dbReference type="InterPro" id="IPR052343">
    <property type="entry name" value="Retrotransposon-Effector_Assoc"/>
</dbReference>
<feature type="domain" description="Reverse transcriptase" evidence="2">
    <location>
        <begin position="417"/>
        <end position="548"/>
    </location>
</feature>
<dbReference type="Proteomes" id="UP000288805">
    <property type="component" value="Unassembled WGS sequence"/>
</dbReference>
<feature type="compositionally biased region" description="Basic and acidic residues" evidence="1">
    <location>
        <begin position="14"/>
        <end position="37"/>
    </location>
</feature>
<name>A0A438G8H9_VITVI</name>
<dbReference type="InterPro" id="IPR036691">
    <property type="entry name" value="Endo/exonu/phosph_ase_sf"/>
</dbReference>
<evidence type="ECO:0000259" key="2">
    <source>
        <dbReference type="Pfam" id="PF00078"/>
    </source>
</evidence>
<comment type="caution">
    <text evidence="4">The sequence shown here is derived from an EMBL/GenBank/DDBJ whole genome shotgun (WGS) entry which is preliminary data.</text>
</comment>
<proteinExistence type="predicted"/>
<evidence type="ECO:0000259" key="3">
    <source>
        <dbReference type="Pfam" id="PF13966"/>
    </source>
</evidence>
<dbReference type="Pfam" id="PF13966">
    <property type="entry name" value="zf-RVT"/>
    <property type="match status" value="1"/>
</dbReference>
<evidence type="ECO:0000313" key="4">
    <source>
        <dbReference type="EMBL" id="RVW68461.1"/>
    </source>
</evidence>
<gene>
    <name evidence="4" type="primary">YTX2_326</name>
    <name evidence="4" type="ORF">CK203_060201</name>
</gene>
<dbReference type="Pfam" id="PF00078">
    <property type="entry name" value="RVT_1"/>
    <property type="match status" value="1"/>
</dbReference>
<dbReference type="InterPro" id="IPR000477">
    <property type="entry name" value="RT_dom"/>
</dbReference>
<feature type="domain" description="Reverse transcriptase zinc-binding" evidence="3">
    <location>
        <begin position="674"/>
        <end position="721"/>
    </location>
</feature>
<organism evidence="4 5">
    <name type="scientific">Vitis vinifera</name>
    <name type="common">Grape</name>
    <dbReference type="NCBI Taxonomy" id="29760"/>
    <lineage>
        <taxon>Eukaryota</taxon>
        <taxon>Viridiplantae</taxon>
        <taxon>Streptophyta</taxon>
        <taxon>Embryophyta</taxon>
        <taxon>Tracheophyta</taxon>
        <taxon>Spermatophyta</taxon>
        <taxon>Magnoliopsida</taxon>
        <taxon>eudicotyledons</taxon>
        <taxon>Gunneridae</taxon>
        <taxon>Pentapetalae</taxon>
        <taxon>rosids</taxon>
        <taxon>Vitales</taxon>
        <taxon>Vitaceae</taxon>
        <taxon>Viteae</taxon>
        <taxon>Vitis</taxon>
    </lineage>
</organism>
<feature type="compositionally biased region" description="Polar residues" evidence="1">
    <location>
        <begin position="1"/>
        <end position="13"/>
    </location>
</feature>
<dbReference type="EMBL" id="QGNW01000533">
    <property type="protein sequence ID" value="RVW68461.1"/>
    <property type="molecule type" value="Genomic_DNA"/>
</dbReference>
<feature type="region of interest" description="Disordered" evidence="1">
    <location>
        <begin position="1"/>
        <end position="38"/>
    </location>
</feature>
<reference evidence="4 5" key="1">
    <citation type="journal article" date="2018" name="PLoS Genet.">
        <title>Population sequencing reveals clonal diversity and ancestral inbreeding in the grapevine cultivar Chardonnay.</title>
        <authorList>
            <person name="Roach M.J."/>
            <person name="Johnson D.L."/>
            <person name="Bohlmann J."/>
            <person name="van Vuuren H.J."/>
            <person name="Jones S.J."/>
            <person name="Pretorius I.S."/>
            <person name="Schmidt S.A."/>
            <person name="Borneman A.R."/>
        </authorList>
    </citation>
    <scope>NUCLEOTIDE SEQUENCE [LARGE SCALE GENOMIC DNA]</scope>
    <source>
        <strain evidence="5">cv. Chardonnay</strain>
        <tissue evidence="4">Leaf</tissue>
    </source>
</reference>
<dbReference type="Gene3D" id="3.60.10.10">
    <property type="entry name" value="Endonuclease/exonuclease/phosphatase"/>
    <property type="match status" value="1"/>
</dbReference>
<dbReference type="SUPFAM" id="SSF56219">
    <property type="entry name" value="DNase I-like"/>
    <property type="match status" value="1"/>
</dbReference>